<gene>
    <name evidence="4" type="ORF">EPA99_00610</name>
</gene>
<feature type="compositionally biased region" description="Basic residues" evidence="1">
    <location>
        <begin position="33"/>
        <end position="46"/>
    </location>
</feature>
<keyword evidence="2" id="KW-1133">Transmembrane helix</keyword>
<keyword evidence="2" id="KW-0812">Transmembrane</keyword>
<keyword evidence="5" id="KW-1185">Reference proteome</keyword>
<evidence type="ECO:0000256" key="3">
    <source>
        <dbReference type="SAM" id="SignalP"/>
    </source>
</evidence>
<dbReference type="EMBL" id="SAWZ01000001">
    <property type="protein sequence ID" value="RXR08367.1"/>
    <property type="molecule type" value="Genomic_DNA"/>
</dbReference>
<proteinExistence type="predicted"/>
<feature type="compositionally biased region" description="Basic and acidic residues" evidence="1">
    <location>
        <begin position="23"/>
        <end position="32"/>
    </location>
</feature>
<dbReference type="Gene3D" id="3.10.450.160">
    <property type="entry name" value="inner membrane protein cigr"/>
    <property type="match status" value="1"/>
</dbReference>
<protein>
    <recommendedName>
        <fullName evidence="6">RcnB family protein</fullName>
    </recommendedName>
</protein>
<reference evidence="4 5" key="1">
    <citation type="submission" date="2019-01" db="EMBL/GenBank/DDBJ databases">
        <title>Pseudoxanthomonas composti sp. nov., isolated from compost.</title>
        <authorList>
            <person name="Yang G."/>
        </authorList>
    </citation>
    <scope>NUCLEOTIDE SEQUENCE [LARGE SCALE GENOMIC DNA]</scope>
    <source>
        <strain evidence="4 5">GSS15</strain>
    </source>
</reference>
<keyword evidence="3" id="KW-0732">Signal</keyword>
<keyword evidence="2" id="KW-0472">Membrane</keyword>
<evidence type="ECO:0000256" key="1">
    <source>
        <dbReference type="SAM" id="MobiDB-lite"/>
    </source>
</evidence>
<dbReference type="AlphaFoldDB" id="A0A4Q1JYY0"/>
<sequence>MKRTRALALLLGLTISGSALAAPHDRHDDHRHDRDRRHAHHDKGPHRGPPAHARAYGHDYHRGDRYRGDGYVVDYRRYHLAPPPRGHEWRRDGDKYLMVAVATGIIASVIAATN</sequence>
<evidence type="ECO:0000256" key="2">
    <source>
        <dbReference type="SAM" id="Phobius"/>
    </source>
</evidence>
<dbReference type="RefSeq" id="WP_129469260.1">
    <property type="nucleotide sequence ID" value="NZ_SAWZ01000001.1"/>
</dbReference>
<dbReference type="Proteomes" id="UP000289784">
    <property type="component" value="Unassembled WGS sequence"/>
</dbReference>
<accession>A0A4Q1JYY0</accession>
<feature type="transmembrane region" description="Helical" evidence="2">
    <location>
        <begin position="96"/>
        <end position="113"/>
    </location>
</feature>
<comment type="caution">
    <text evidence="4">The sequence shown here is derived from an EMBL/GenBank/DDBJ whole genome shotgun (WGS) entry which is preliminary data.</text>
</comment>
<organism evidence="4 5">
    <name type="scientific">Pseudoxanthomonas composti</name>
    <dbReference type="NCBI Taxonomy" id="2137479"/>
    <lineage>
        <taxon>Bacteria</taxon>
        <taxon>Pseudomonadati</taxon>
        <taxon>Pseudomonadota</taxon>
        <taxon>Gammaproteobacteria</taxon>
        <taxon>Lysobacterales</taxon>
        <taxon>Lysobacteraceae</taxon>
        <taxon>Pseudoxanthomonas</taxon>
    </lineage>
</organism>
<dbReference type="OrthoDB" id="6687316at2"/>
<dbReference type="Pfam" id="PF11776">
    <property type="entry name" value="RcnB"/>
    <property type="match status" value="1"/>
</dbReference>
<dbReference type="InterPro" id="IPR024572">
    <property type="entry name" value="RcnB"/>
</dbReference>
<evidence type="ECO:0008006" key="6">
    <source>
        <dbReference type="Google" id="ProtNLM"/>
    </source>
</evidence>
<evidence type="ECO:0000313" key="5">
    <source>
        <dbReference type="Proteomes" id="UP000289784"/>
    </source>
</evidence>
<feature type="chain" id="PRO_5020629851" description="RcnB family protein" evidence="3">
    <location>
        <begin position="22"/>
        <end position="114"/>
    </location>
</feature>
<feature type="region of interest" description="Disordered" evidence="1">
    <location>
        <begin position="21"/>
        <end position="62"/>
    </location>
</feature>
<feature type="signal peptide" evidence="3">
    <location>
        <begin position="1"/>
        <end position="21"/>
    </location>
</feature>
<evidence type="ECO:0000313" key="4">
    <source>
        <dbReference type="EMBL" id="RXR08367.1"/>
    </source>
</evidence>
<name>A0A4Q1JYY0_9GAMM</name>